<accession>A0ABM8G9U5</accession>
<keyword evidence="2" id="KW-0812">Transmembrane</keyword>
<evidence type="ECO:0000259" key="3">
    <source>
        <dbReference type="Pfam" id="PF13828"/>
    </source>
</evidence>
<evidence type="ECO:0000256" key="2">
    <source>
        <dbReference type="SAM" id="Phobius"/>
    </source>
</evidence>
<evidence type="ECO:0000313" key="4">
    <source>
        <dbReference type="EMBL" id="BDZ44982.1"/>
    </source>
</evidence>
<evidence type="ECO:0000313" key="5">
    <source>
        <dbReference type="Proteomes" id="UP001321498"/>
    </source>
</evidence>
<feature type="region of interest" description="Disordered" evidence="1">
    <location>
        <begin position="1"/>
        <end position="36"/>
    </location>
</feature>
<keyword evidence="2" id="KW-1133">Transmembrane helix</keyword>
<dbReference type="EMBL" id="AP027731">
    <property type="protein sequence ID" value="BDZ44982.1"/>
    <property type="molecule type" value="Genomic_DNA"/>
</dbReference>
<feature type="transmembrane region" description="Helical" evidence="2">
    <location>
        <begin position="75"/>
        <end position="97"/>
    </location>
</feature>
<keyword evidence="2" id="KW-0472">Membrane</keyword>
<dbReference type="Proteomes" id="UP001321498">
    <property type="component" value="Chromosome"/>
</dbReference>
<gene>
    <name evidence="4" type="ORF">GCM10025866_08910</name>
</gene>
<feature type="compositionally biased region" description="Basic and acidic residues" evidence="1">
    <location>
        <begin position="15"/>
        <end position="26"/>
    </location>
</feature>
<dbReference type="Pfam" id="PF13828">
    <property type="entry name" value="DUF4190"/>
    <property type="match status" value="1"/>
</dbReference>
<protein>
    <recommendedName>
        <fullName evidence="3">DUF4190 domain-containing protein</fullName>
    </recommendedName>
</protein>
<evidence type="ECO:0000256" key="1">
    <source>
        <dbReference type="SAM" id="MobiDB-lite"/>
    </source>
</evidence>
<dbReference type="RefSeq" id="WP_286278376.1">
    <property type="nucleotide sequence ID" value="NZ_AP027731.1"/>
</dbReference>
<sequence>MSETPAEPVLTEEVGLDHVAGDDSTRRPRRAPRPPADGRAVAALVLSLVGLHVLGVILGHVALARIRRTGAGGRGMAIAGLVLGYTGLVLALVWWTVYFSVIAPLVTLPG</sequence>
<reference evidence="5" key="1">
    <citation type="journal article" date="2019" name="Int. J. Syst. Evol. Microbiol.">
        <title>The Global Catalogue of Microorganisms (GCM) 10K type strain sequencing project: providing services to taxonomists for standard genome sequencing and annotation.</title>
        <authorList>
            <consortium name="The Broad Institute Genomics Platform"/>
            <consortium name="The Broad Institute Genome Sequencing Center for Infectious Disease"/>
            <person name="Wu L."/>
            <person name="Ma J."/>
        </authorList>
    </citation>
    <scope>NUCLEOTIDE SEQUENCE [LARGE SCALE GENOMIC DNA]</scope>
    <source>
        <strain evidence="5">NBRC 108725</strain>
    </source>
</reference>
<feature type="transmembrane region" description="Helical" evidence="2">
    <location>
        <begin position="40"/>
        <end position="63"/>
    </location>
</feature>
<dbReference type="InterPro" id="IPR025241">
    <property type="entry name" value="DUF4190"/>
</dbReference>
<keyword evidence="5" id="KW-1185">Reference proteome</keyword>
<proteinExistence type="predicted"/>
<name>A0ABM8G9U5_9MICO</name>
<organism evidence="4 5">
    <name type="scientific">Naasia aerilata</name>
    <dbReference type="NCBI Taxonomy" id="1162966"/>
    <lineage>
        <taxon>Bacteria</taxon>
        <taxon>Bacillati</taxon>
        <taxon>Actinomycetota</taxon>
        <taxon>Actinomycetes</taxon>
        <taxon>Micrococcales</taxon>
        <taxon>Microbacteriaceae</taxon>
        <taxon>Naasia</taxon>
    </lineage>
</organism>
<feature type="domain" description="DUF4190" evidence="3">
    <location>
        <begin position="40"/>
        <end position="93"/>
    </location>
</feature>